<dbReference type="AlphaFoldDB" id="A0A6G1HYG7"/>
<sequence>MTKALASMPAWESVSSSFVQLANSHAKLCLRSKELSSNVSGVQRYLQTFTKGSLATYLC</sequence>
<accession>A0A6G1HYG7</accession>
<organism evidence="1 2">
    <name type="scientific">Trichodelitschia bisporula</name>
    <dbReference type="NCBI Taxonomy" id="703511"/>
    <lineage>
        <taxon>Eukaryota</taxon>
        <taxon>Fungi</taxon>
        <taxon>Dikarya</taxon>
        <taxon>Ascomycota</taxon>
        <taxon>Pezizomycotina</taxon>
        <taxon>Dothideomycetes</taxon>
        <taxon>Dothideomycetes incertae sedis</taxon>
        <taxon>Phaeotrichales</taxon>
        <taxon>Phaeotrichaceae</taxon>
        <taxon>Trichodelitschia</taxon>
    </lineage>
</organism>
<protein>
    <submittedName>
        <fullName evidence="1">Uncharacterized protein</fullName>
    </submittedName>
</protein>
<reference evidence="1" key="1">
    <citation type="journal article" date="2020" name="Stud. Mycol.">
        <title>101 Dothideomycetes genomes: a test case for predicting lifestyles and emergence of pathogens.</title>
        <authorList>
            <person name="Haridas S."/>
            <person name="Albert R."/>
            <person name="Binder M."/>
            <person name="Bloem J."/>
            <person name="Labutti K."/>
            <person name="Salamov A."/>
            <person name="Andreopoulos B."/>
            <person name="Baker S."/>
            <person name="Barry K."/>
            <person name="Bills G."/>
            <person name="Bluhm B."/>
            <person name="Cannon C."/>
            <person name="Castanera R."/>
            <person name="Culley D."/>
            <person name="Daum C."/>
            <person name="Ezra D."/>
            <person name="Gonzalez J."/>
            <person name="Henrissat B."/>
            <person name="Kuo A."/>
            <person name="Liang C."/>
            <person name="Lipzen A."/>
            <person name="Lutzoni F."/>
            <person name="Magnuson J."/>
            <person name="Mondo S."/>
            <person name="Nolan M."/>
            <person name="Ohm R."/>
            <person name="Pangilinan J."/>
            <person name="Park H.-J."/>
            <person name="Ramirez L."/>
            <person name="Alfaro M."/>
            <person name="Sun H."/>
            <person name="Tritt A."/>
            <person name="Yoshinaga Y."/>
            <person name="Zwiers L.-H."/>
            <person name="Turgeon B."/>
            <person name="Goodwin S."/>
            <person name="Spatafora J."/>
            <person name="Crous P."/>
            <person name="Grigoriev I."/>
        </authorList>
    </citation>
    <scope>NUCLEOTIDE SEQUENCE</scope>
    <source>
        <strain evidence="1">CBS 262.69</strain>
    </source>
</reference>
<dbReference type="EMBL" id="ML996693">
    <property type="protein sequence ID" value="KAF2401103.1"/>
    <property type="molecule type" value="Genomic_DNA"/>
</dbReference>
<name>A0A6G1HYG7_9PEZI</name>
<proteinExistence type="predicted"/>
<evidence type="ECO:0000313" key="2">
    <source>
        <dbReference type="Proteomes" id="UP000799640"/>
    </source>
</evidence>
<evidence type="ECO:0000313" key="1">
    <source>
        <dbReference type="EMBL" id="KAF2401103.1"/>
    </source>
</evidence>
<gene>
    <name evidence="1" type="ORF">EJ06DRAFT_529260</name>
</gene>
<keyword evidence="2" id="KW-1185">Reference proteome</keyword>
<dbReference type="Proteomes" id="UP000799640">
    <property type="component" value="Unassembled WGS sequence"/>
</dbReference>